<keyword evidence="2" id="KW-0813">Transport</keyword>
<evidence type="ECO:0000256" key="3">
    <source>
        <dbReference type="ARBA" id="ARBA00022692"/>
    </source>
</evidence>
<comment type="subcellular location">
    <subcellularLocation>
        <location evidence="1">Membrane</location>
        <topology evidence="1">Multi-pass membrane protein</topology>
    </subcellularLocation>
</comment>
<evidence type="ECO:0000256" key="6">
    <source>
        <dbReference type="ARBA" id="ARBA00023136"/>
    </source>
</evidence>
<name>A0ABV9K4U1_9BACI</name>
<evidence type="ECO:0000256" key="7">
    <source>
        <dbReference type="SAM" id="Phobius"/>
    </source>
</evidence>
<evidence type="ECO:0000313" key="9">
    <source>
        <dbReference type="EMBL" id="MFC4664993.1"/>
    </source>
</evidence>
<evidence type="ECO:0000256" key="4">
    <source>
        <dbReference type="ARBA" id="ARBA00022737"/>
    </source>
</evidence>
<feature type="transmembrane region" description="Helical" evidence="7">
    <location>
        <begin position="6"/>
        <end position="28"/>
    </location>
</feature>
<dbReference type="PANTHER" id="PTHR43652:SF1">
    <property type="entry name" value="RESPONSE REGULATOR"/>
    <property type="match status" value="1"/>
</dbReference>
<evidence type="ECO:0000256" key="1">
    <source>
        <dbReference type="ARBA" id="ARBA00004141"/>
    </source>
</evidence>
<keyword evidence="10" id="KW-1185">Reference proteome</keyword>
<keyword evidence="6 7" id="KW-0472">Membrane</keyword>
<feature type="transmembrane region" description="Helical" evidence="7">
    <location>
        <begin position="236"/>
        <end position="256"/>
    </location>
</feature>
<feature type="transmembrane region" description="Helical" evidence="7">
    <location>
        <begin position="84"/>
        <end position="100"/>
    </location>
</feature>
<protein>
    <submittedName>
        <fullName evidence="9">SLC13 family permease</fullName>
    </submittedName>
</protein>
<dbReference type="RefSeq" id="WP_379542637.1">
    <property type="nucleotide sequence ID" value="NZ_JBHSFT010000050.1"/>
</dbReference>
<sequence length="258" mass="27580">MENTPVFGFFEFAYIGIPLTIIGIIYMMTIGCKLIPNRETALEEADTKNEEEATSEEATWKQMVAIGVLLAAVVFMIFEEQFGIPLHIVSVMGAMVIVLTRTMSEKKAYRSLDFSTIILVAAMMPMATALAETGAAQMIADYVLEMAGSNAGPYVITALIFGVTTVLTSVMSNTAAAALMAPIGLVIAASMGVDPKAILMTVCVGASAAYASPVGTPPNTMIYGPGNYTFLDYIKCGFPFLVIQLIVCVVIVPLIWPF</sequence>
<keyword evidence="5 7" id="KW-1133">Transmembrane helix</keyword>
<feature type="transmembrane region" description="Helical" evidence="7">
    <location>
        <begin position="112"/>
        <end position="131"/>
    </location>
</feature>
<proteinExistence type="predicted"/>
<gene>
    <name evidence="9" type="ORF">ACFO3P_22710</name>
</gene>
<comment type="caution">
    <text evidence="9">The sequence shown here is derived from an EMBL/GenBank/DDBJ whole genome shotgun (WGS) entry which is preliminary data.</text>
</comment>
<feature type="domain" description="Citrate transporter-like" evidence="8">
    <location>
        <begin position="6"/>
        <end position="205"/>
    </location>
</feature>
<accession>A0ABV9K4U1</accession>
<dbReference type="PANTHER" id="PTHR43652">
    <property type="entry name" value="BASIC AMINO ACID ANTIPORTER YFCC-RELATED"/>
    <property type="match status" value="1"/>
</dbReference>
<dbReference type="InterPro" id="IPR004680">
    <property type="entry name" value="Cit_transptr-like_dom"/>
</dbReference>
<evidence type="ECO:0000259" key="8">
    <source>
        <dbReference type="Pfam" id="PF03600"/>
    </source>
</evidence>
<reference evidence="10" key="1">
    <citation type="journal article" date="2019" name="Int. J. Syst. Evol. Microbiol.">
        <title>The Global Catalogue of Microorganisms (GCM) 10K type strain sequencing project: providing services to taxonomists for standard genome sequencing and annotation.</title>
        <authorList>
            <consortium name="The Broad Institute Genomics Platform"/>
            <consortium name="The Broad Institute Genome Sequencing Center for Infectious Disease"/>
            <person name="Wu L."/>
            <person name="Ma J."/>
        </authorList>
    </citation>
    <scope>NUCLEOTIDE SEQUENCE [LARGE SCALE GENOMIC DNA]</scope>
    <source>
        <strain evidence="10">CCUG 37257</strain>
    </source>
</reference>
<evidence type="ECO:0000313" key="10">
    <source>
        <dbReference type="Proteomes" id="UP001595988"/>
    </source>
</evidence>
<evidence type="ECO:0000256" key="2">
    <source>
        <dbReference type="ARBA" id="ARBA00022448"/>
    </source>
</evidence>
<dbReference type="EMBL" id="JBHSFT010000050">
    <property type="protein sequence ID" value="MFC4664993.1"/>
    <property type="molecule type" value="Genomic_DNA"/>
</dbReference>
<feature type="transmembrane region" description="Helical" evidence="7">
    <location>
        <begin position="151"/>
        <end position="168"/>
    </location>
</feature>
<keyword evidence="3 7" id="KW-0812">Transmembrane</keyword>
<dbReference type="Pfam" id="PF03600">
    <property type="entry name" value="CitMHS"/>
    <property type="match status" value="1"/>
</dbReference>
<keyword evidence="4" id="KW-0677">Repeat</keyword>
<feature type="transmembrane region" description="Helical" evidence="7">
    <location>
        <begin position="175"/>
        <end position="191"/>
    </location>
</feature>
<dbReference type="Proteomes" id="UP001595988">
    <property type="component" value="Unassembled WGS sequence"/>
</dbReference>
<dbReference type="InterPro" id="IPR051679">
    <property type="entry name" value="DASS-Related_Transporters"/>
</dbReference>
<evidence type="ECO:0000256" key="5">
    <source>
        <dbReference type="ARBA" id="ARBA00022989"/>
    </source>
</evidence>
<feature type="transmembrane region" description="Helical" evidence="7">
    <location>
        <begin position="197"/>
        <end position="215"/>
    </location>
</feature>
<feature type="transmembrane region" description="Helical" evidence="7">
    <location>
        <begin position="58"/>
        <end position="78"/>
    </location>
</feature>
<organism evidence="9 10">
    <name type="scientific">Oceanobacillus aidingensis</name>
    <dbReference type="NCBI Taxonomy" id="645964"/>
    <lineage>
        <taxon>Bacteria</taxon>
        <taxon>Bacillati</taxon>
        <taxon>Bacillota</taxon>
        <taxon>Bacilli</taxon>
        <taxon>Bacillales</taxon>
        <taxon>Bacillaceae</taxon>
        <taxon>Oceanobacillus</taxon>
    </lineage>
</organism>